<dbReference type="GO" id="GO:0045735">
    <property type="term" value="F:nutrient reservoir activity"/>
    <property type="evidence" value="ECO:0007669"/>
    <property type="project" value="UniProtKB-KW"/>
</dbReference>
<name>A0A1R3HNS3_COCAP</name>
<evidence type="ECO:0000313" key="8">
    <source>
        <dbReference type="Proteomes" id="UP000188268"/>
    </source>
</evidence>
<keyword evidence="3" id="KW-0708">Seed storage protein</keyword>
<dbReference type="SUPFAM" id="SSF47699">
    <property type="entry name" value="Bifunctional inhibitor/lipid-transfer protein/seed storage 2S albumin"/>
    <property type="match status" value="2"/>
</dbReference>
<proteinExistence type="inferred from homology"/>
<keyword evidence="4" id="KW-1015">Disulfide bond</keyword>
<dbReference type="EMBL" id="AWWV01011501">
    <property type="protein sequence ID" value="OMO71988.1"/>
    <property type="molecule type" value="Genomic_DNA"/>
</dbReference>
<dbReference type="AlphaFoldDB" id="A0A1R3HNS3"/>
<comment type="caution">
    <text evidence="7">The sequence shown here is derived from an EMBL/GenBank/DDBJ whole genome shotgun (WGS) entry which is preliminary data.</text>
</comment>
<dbReference type="InterPro" id="IPR036312">
    <property type="entry name" value="Bifun_inhib/LTP/seed_sf"/>
</dbReference>
<evidence type="ECO:0000256" key="1">
    <source>
        <dbReference type="ARBA" id="ARBA00008262"/>
    </source>
</evidence>
<dbReference type="PANTHER" id="PTHR35496">
    <property type="entry name" value="2S SEED STORAGE PROTEIN 1-RELATED"/>
    <property type="match status" value="1"/>
</dbReference>
<accession>A0A1R3HNS3</accession>
<dbReference type="InterPro" id="IPR016140">
    <property type="entry name" value="Bifunc_inhib/LTP/seed_store"/>
</dbReference>
<dbReference type="STRING" id="210143.A0A1R3HNS3"/>
<keyword evidence="8" id="KW-1185">Reference proteome</keyword>
<protein>
    <recommendedName>
        <fullName evidence="6">Bifunctional inhibitor/plant lipid transfer protein/seed storage helical domain-containing protein</fullName>
    </recommendedName>
</protein>
<feature type="domain" description="Bifunctional inhibitor/plant lipid transfer protein/seed storage helical" evidence="6">
    <location>
        <begin position="43"/>
        <end position="135"/>
    </location>
</feature>
<dbReference type="Proteomes" id="UP000188268">
    <property type="component" value="Unassembled WGS sequence"/>
</dbReference>
<keyword evidence="2" id="KW-0758">Storage protein</keyword>
<sequence length="257" mass="29636">MAKLAVLLTTLALFLFLANASIRTAITVENDDENPWVYQEGSCQQQIMKQDYLKHCQNYMEEQCSGGRCDYNVRGSEHLDSCCQQLQKLDRQCRCTGLKQAMLQQMGGDMGKVMQEMQQMAESVLSKCNMEPRKCGTPYENPWGTKTKTQGCSRQIEQQDNLRHCRNYMEGQCSCSCSGCRCNTRAASRHLDSCCEELQNLDRQCRCTGLKQVIEEQMEQGKMERGEMREMYQMADKILSKCNMEPRKCDMPYRGMF</sequence>
<dbReference type="Gramene" id="OMO71988">
    <property type="protein sequence ID" value="OMO71988"/>
    <property type="gene ID" value="CCACVL1_18006"/>
</dbReference>
<feature type="signal peptide" evidence="5">
    <location>
        <begin position="1"/>
        <end position="20"/>
    </location>
</feature>
<evidence type="ECO:0000313" key="7">
    <source>
        <dbReference type="EMBL" id="OMO71988.1"/>
    </source>
</evidence>
<dbReference type="OMA" id="QEWNEPQ"/>
<dbReference type="Pfam" id="PF00234">
    <property type="entry name" value="Tryp_alpha_amyl"/>
    <property type="match status" value="2"/>
</dbReference>
<dbReference type="Gene3D" id="1.10.110.10">
    <property type="entry name" value="Plant lipid-transfer and hydrophobic proteins"/>
    <property type="match status" value="2"/>
</dbReference>
<dbReference type="SMART" id="SM00499">
    <property type="entry name" value="AAI"/>
    <property type="match status" value="2"/>
</dbReference>
<gene>
    <name evidence="7" type="ORF">CCACVL1_18006</name>
</gene>
<dbReference type="PANTHER" id="PTHR35496:SF20">
    <property type="entry name" value="2S SEED STORAGE PROTEIN 1-RELATED"/>
    <property type="match status" value="1"/>
</dbReference>
<comment type="similarity">
    <text evidence="1">Belongs to the 2S seed storage albumins family.</text>
</comment>
<evidence type="ECO:0000256" key="5">
    <source>
        <dbReference type="SAM" id="SignalP"/>
    </source>
</evidence>
<reference evidence="7 8" key="1">
    <citation type="submission" date="2013-09" db="EMBL/GenBank/DDBJ databases">
        <title>Corchorus capsularis genome sequencing.</title>
        <authorList>
            <person name="Alam M."/>
            <person name="Haque M.S."/>
            <person name="Islam M.S."/>
            <person name="Emdad E.M."/>
            <person name="Islam M.M."/>
            <person name="Ahmed B."/>
            <person name="Halim A."/>
            <person name="Hossen Q.M.M."/>
            <person name="Hossain M.Z."/>
            <person name="Ahmed R."/>
            <person name="Khan M.M."/>
            <person name="Islam R."/>
            <person name="Rashid M.M."/>
            <person name="Khan S.A."/>
            <person name="Rahman M.S."/>
            <person name="Alam M."/>
        </authorList>
    </citation>
    <scope>NUCLEOTIDE SEQUENCE [LARGE SCALE GENOMIC DNA]</scope>
    <source>
        <strain evidence="8">cv. CVL-1</strain>
        <tissue evidence="7">Whole seedling</tissue>
    </source>
</reference>
<organism evidence="7 8">
    <name type="scientific">Corchorus capsularis</name>
    <name type="common">Jute</name>
    <dbReference type="NCBI Taxonomy" id="210143"/>
    <lineage>
        <taxon>Eukaryota</taxon>
        <taxon>Viridiplantae</taxon>
        <taxon>Streptophyta</taxon>
        <taxon>Embryophyta</taxon>
        <taxon>Tracheophyta</taxon>
        <taxon>Spermatophyta</taxon>
        <taxon>Magnoliopsida</taxon>
        <taxon>eudicotyledons</taxon>
        <taxon>Gunneridae</taxon>
        <taxon>Pentapetalae</taxon>
        <taxon>rosids</taxon>
        <taxon>malvids</taxon>
        <taxon>Malvales</taxon>
        <taxon>Malvaceae</taxon>
        <taxon>Grewioideae</taxon>
        <taxon>Apeibeae</taxon>
        <taxon>Corchorus</taxon>
    </lineage>
</organism>
<evidence type="ECO:0000256" key="4">
    <source>
        <dbReference type="ARBA" id="ARBA00023157"/>
    </source>
</evidence>
<dbReference type="InterPro" id="IPR000617">
    <property type="entry name" value="Napin/2SS/CON"/>
</dbReference>
<evidence type="ECO:0000259" key="6">
    <source>
        <dbReference type="SMART" id="SM00499"/>
    </source>
</evidence>
<feature type="chain" id="PRO_5012526046" description="Bifunctional inhibitor/plant lipid transfer protein/seed storage helical domain-containing protein" evidence="5">
    <location>
        <begin position="21"/>
        <end position="257"/>
    </location>
</feature>
<feature type="domain" description="Bifunctional inhibitor/plant lipid transfer protein/seed storage helical" evidence="6">
    <location>
        <begin position="165"/>
        <end position="249"/>
    </location>
</feature>
<evidence type="ECO:0000256" key="2">
    <source>
        <dbReference type="ARBA" id="ARBA00022761"/>
    </source>
</evidence>
<keyword evidence="5" id="KW-0732">Signal</keyword>
<evidence type="ECO:0000256" key="3">
    <source>
        <dbReference type="ARBA" id="ARBA00023129"/>
    </source>
</evidence>
<dbReference type="OrthoDB" id="1922883at2759"/>
<dbReference type="CDD" id="cd00261">
    <property type="entry name" value="AAI_SS"/>
    <property type="match status" value="2"/>
</dbReference>